<comment type="caution">
    <text evidence="2">The sequence shown here is derived from an EMBL/GenBank/DDBJ whole genome shotgun (WGS) entry which is preliminary data.</text>
</comment>
<evidence type="ECO:0000313" key="2">
    <source>
        <dbReference type="EMBL" id="MFC6792177.1"/>
    </source>
</evidence>
<protein>
    <recommendedName>
        <fullName evidence="4">DUF995 domain-containing protein</fullName>
    </recommendedName>
</protein>
<keyword evidence="1" id="KW-0732">Signal</keyword>
<name>A0ABW2BQS4_9HYPH</name>
<proteinExistence type="predicted"/>
<accession>A0ABW2BQS4</accession>
<reference evidence="3" key="1">
    <citation type="journal article" date="2019" name="Int. J. Syst. Evol. Microbiol.">
        <title>The Global Catalogue of Microorganisms (GCM) 10K type strain sequencing project: providing services to taxonomists for standard genome sequencing and annotation.</title>
        <authorList>
            <consortium name="The Broad Institute Genomics Platform"/>
            <consortium name="The Broad Institute Genome Sequencing Center for Infectious Disease"/>
            <person name="Wu L."/>
            <person name="Ma J."/>
        </authorList>
    </citation>
    <scope>NUCLEOTIDE SEQUENCE [LARGE SCALE GENOMIC DNA]</scope>
    <source>
        <strain evidence="3">CCUG 48316</strain>
    </source>
</reference>
<gene>
    <name evidence="2" type="ORF">ACFQE0_22920</name>
</gene>
<dbReference type="RefSeq" id="WP_378973811.1">
    <property type="nucleotide sequence ID" value="NZ_JBHSWN010000001.1"/>
</dbReference>
<sequence length="123" mass="13324">MTAAHVFAVAVALGAAGMTVASAGEPFRRLFGRDLVKRLTGMELTDDVHWAYGFEKGGRLRTVSMGTLRTGFWRVRGDELCLDGGPDGARCFEVWAAGDGIELRRDDGSLPDAGTLRKPQARR</sequence>
<dbReference type="Proteomes" id="UP001596292">
    <property type="component" value="Unassembled WGS sequence"/>
</dbReference>
<feature type="chain" id="PRO_5046046617" description="DUF995 domain-containing protein" evidence="1">
    <location>
        <begin position="24"/>
        <end position="123"/>
    </location>
</feature>
<feature type="signal peptide" evidence="1">
    <location>
        <begin position="1"/>
        <end position="23"/>
    </location>
</feature>
<evidence type="ECO:0000313" key="3">
    <source>
        <dbReference type="Proteomes" id="UP001596292"/>
    </source>
</evidence>
<evidence type="ECO:0000256" key="1">
    <source>
        <dbReference type="SAM" id="SignalP"/>
    </source>
</evidence>
<dbReference type="EMBL" id="JBHSWN010000001">
    <property type="protein sequence ID" value="MFC6792177.1"/>
    <property type="molecule type" value="Genomic_DNA"/>
</dbReference>
<keyword evidence="3" id="KW-1185">Reference proteome</keyword>
<organism evidence="2 3">
    <name type="scientific">Methylobacterium komagatae</name>
    <dbReference type="NCBI Taxonomy" id="374425"/>
    <lineage>
        <taxon>Bacteria</taxon>
        <taxon>Pseudomonadati</taxon>
        <taxon>Pseudomonadota</taxon>
        <taxon>Alphaproteobacteria</taxon>
        <taxon>Hyphomicrobiales</taxon>
        <taxon>Methylobacteriaceae</taxon>
        <taxon>Methylobacterium</taxon>
    </lineage>
</organism>
<evidence type="ECO:0008006" key="4">
    <source>
        <dbReference type="Google" id="ProtNLM"/>
    </source>
</evidence>